<evidence type="ECO:0000256" key="1">
    <source>
        <dbReference type="ARBA" id="ARBA00014413"/>
    </source>
</evidence>
<proteinExistence type="inferred from homology"/>
<reference evidence="12" key="1">
    <citation type="journal article" date="2019" name="Int. J. Syst. Evol. Microbiol.">
        <title>The Global Catalogue of Microorganisms (GCM) 10K type strain sequencing project: providing services to taxonomists for standard genome sequencing and annotation.</title>
        <authorList>
            <consortium name="The Broad Institute Genomics Platform"/>
            <consortium name="The Broad Institute Genome Sequencing Center for Infectious Disease"/>
            <person name="Wu L."/>
            <person name="Ma J."/>
        </authorList>
    </citation>
    <scope>NUCLEOTIDE SEQUENCE [LARGE SCALE GENOMIC DNA]</scope>
    <source>
        <strain evidence="12">JCM 16950</strain>
    </source>
</reference>
<evidence type="ECO:0000256" key="2">
    <source>
        <dbReference type="ARBA" id="ARBA00022617"/>
    </source>
</evidence>
<evidence type="ECO:0000256" key="9">
    <source>
        <dbReference type="HAMAP-Rule" id="MF_02244"/>
    </source>
</evidence>
<gene>
    <name evidence="9" type="primary">chdC</name>
    <name evidence="11" type="ORF">GCM10022240_05300</name>
</gene>
<dbReference type="SUPFAM" id="SSF54909">
    <property type="entry name" value="Dimeric alpha+beta barrel"/>
    <property type="match status" value="1"/>
</dbReference>
<keyword evidence="9" id="KW-0560">Oxidoreductase</keyword>
<comment type="pathway">
    <text evidence="9">Porphyrin-containing compound metabolism; protoheme biosynthesis.</text>
</comment>
<name>A0ABP7G3C5_9MICO</name>
<dbReference type="HAMAP" id="MF_02244">
    <property type="entry name" value="Coproheme_decarbox_2"/>
    <property type="match status" value="1"/>
</dbReference>
<keyword evidence="12" id="KW-1185">Reference proteome</keyword>
<keyword evidence="9" id="KW-0350">Heme biosynthesis</keyword>
<evidence type="ECO:0000256" key="7">
    <source>
        <dbReference type="ARBA" id="ARBA00049896"/>
    </source>
</evidence>
<comment type="cofactor">
    <cofactor evidence="9">
        <name>Fe-coproporphyrin III</name>
        <dbReference type="ChEBI" id="CHEBI:68438"/>
    </cofactor>
    <text evidence="9">Fe-coproporphyrin III acts as both substrate and redox cofactor.</text>
</comment>
<comment type="function">
    <text evidence="9">Involved in coproporphyrin-dependent heme b biosynthesis. Catalyzes the decarboxylation of Fe-coproporphyrin III (coproheme) to heme b (protoheme IX), the last step of the pathway. The reaction occurs in a stepwise manner with a three-propionate intermediate.</text>
</comment>
<dbReference type="InterPro" id="IPR010644">
    <property type="entry name" value="ChdC/CLD"/>
</dbReference>
<keyword evidence="4 9" id="KW-0408">Iron</keyword>
<feature type="active site" evidence="9">
    <location>
        <position position="143"/>
    </location>
</feature>
<dbReference type="Pfam" id="PF06778">
    <property type="entry name" value="Chlor_dismutase"/>
    <property type="match status" value="1"/>
</dbReference>
<dbReference type="Gene3D" id="3.30.70.1030">
    <property type="entry name" value="Apc35880, domain 1"/>
    <property type="match status" value="2"/>
</dbReference>
<feature type="region of interest" description="Disordered" evidence="10">
    <location>
        <begin position="1"/>
        <end position="20"/>
    </location>
</feature>
<comment type="caution">
    <text evidence="11">The sequence shown here is derived from an EMBL/GenBank/DDBJ whole genome shotgun (WGS) entry which is preliminary data.</text>
</comment>
<keyword evidence="3 9" id="KW-0479">Metal-binding</keyword>
<organism evidence="11 12">
    <name type="scientific">Microbacterium kribbense</name>
    <dbReference type="NCBI Taxonomy" id="433645"/>
    <lineage>
        <taxon>Bacteria</taxon>
        <taxon>Bacillati</taxon>
        <taxon>Actinomycetota</taxon>
        <taxon>Actinomycetes</taxon>
        <taxon>Micrococcales</taxon>
        <taxon>Microbacteriaceae</taxon>
        <taxon>Microbacterium</taxon>
    </lineage>
</organism>
<dbReference type="PANTHER" id="PTHR36843:SF1">
    <property type="entry name" value="COPROHEME DECARBOXYLASE"/>
    <property type="match status" value="1"/>
</dbReference>
<dbReference type="InterPro" id="IPR011008">
    <property type="entry name" value="Dimeric_a/b-barrel"/>
</dbReference>
<dbReference type="EMBL" id="BAABAF010000001">
    <property type="protein sequence ID" value="GAA3755258.1"/>
    <property type="molecule type" value="Genomic_DNA"/>
</dbReference>
<comment type="catalytic activity">
    <reaction evidence="9">
        <text>harderoheme III + H2O2 + H(+) = heme b + CO2 + 2 H2O</text>
        <dbReference type="Rhea" id="RHEA:57944"/>
        <dbReference type="ChEBI" id="CHEBI:15377"/>
        <dbReference type="ChEBI" id="CHEBI:15378"/>
        <dbReference type="ChEBI" id="CHEBI:16240"/>
        <dbReference type="ChEBI" id="CHEBI:16526"/>
        <dbReference type="ChEBI" id="CHEBI:60344"/>
        <dbReference type="ChEBI" id="CHEBI:142463"/>
    </reaction>
</comment>
<dbReference type="NCBIfam" id="NF042928">
    <property type="entry name" value="HemQ_actino"/>
    <property type="match status" value="1"/>
</dbReference>
<dbReference type="Proteomes" id="UP001500540">
    <property type="component" value="Unassembled WGS sequence"/>
</dbReference>
<evidence type="ECO:0000313" key="11">
    <source>
        <dbReference type="EMBL" id="GAA3755258.1"/>
    </source>
</evidence>
<dbReference type="EC" id="1.3.98.5" evidence="8 9"/>
<evidence type="ECO:0000256" key="5">
    <source>
        <dbReference type="ARBA" id="ARBA00029882"/>
    </source>
</evidence>
<evidence type="ECO:0000256" key="3">
    <source>
        <dbReference type="ARBA" id="ARBA00022723"/>
    </source>
</evidence>
<dbReference type="PANTHER" id="PTHR36843">
    <property type="entry name" value="HEME-DEPENDENT PEROXIDASE YWFI-RELATED"/>
    <property type="match status" value="1"/>
</dbReference>
<evidence type="ECO:0000313" key="12">
    <source>
        <dbReference type="Proteomes" id="UP001500540"/>
    </source>
</evidence>
<accession>A0ABP7G3C5</accession>
<comment type="catalytic activity">
    <reaction evidence="9">
        <text>Fe-coproporphyrin III + H2O2 + H(+) = harderoheme III + CO2 + 2 H2O</text>
        <dbReference type="Rhea" id="RHEA:57940"/>
        <dbReference type="ChEBI" id="CHEBI:15377"/>
        <dbReference type="ChEBI" id="CHEBI:15378"/>
        <dbReference type="ChEBI" id="CHEBI:16240"/>
        <dbReference type="ChEBI" id="CHEBI:16526"/>
        <dbReference type="ChEBI" id="CHEBI:68438"/>
        <dbReference type="ChEBI" id="CHEBI:142463"/>
    </reaction>
</comment>
<evidence type="ECO:0000256" key="4">
    <source>
        <dbReference type="ARBA" id="ARBA00023004"/>
    </source>
</evidence>
<comment type="similarity">
    <text evidence="9">Belongs to the ChdC family. Type 2 subfamily.</text>
</comment>
<evidence type="ECO:0000256" key="8">
    <source>
        <dbReference type="ARBA" id="ARBA00050019"/>
    </source>
</evidence>
<protein>
    <recommendedName>
        <fullName evidence="1 9">Coproheme decarboxylase</fullName>
        <ecNumber evidence="8 9">1.3.98.5</ecNumber>
    </recommendedName>
    <alternativeName>
        <fullName evidence="5 9">Coproheme III oxidative decarboxylase</fullName>
    </alternativeName>
    <alternativeName>
        <fullName evidence="6 9">Hydrogen peroxide-dependent heme synthase</fullName>
    </alternativeName>
</protein>
<evidence type="ECO:0000256" key="6">
    <source>
        <dbReference type="ARBA" id="ARBA00030236"/>
    </source>
</evidence>
<comment type="catalytic activity">
    <reaction evidence="7">
        <text>Fe-coproporphyrin III + 2 H2O2 + 2 H(+) = heme b + 2 CO2 + 4 H2O</text>
        <dbReference type="Rhea" id="RHEA:56516"/>
        <dbReference type="ChEBI" id="CHEBI:15377"/>
        <dbReference type="ChEBI" id="CHEBI:15378"/>
        <dbReference type="ChEBI" id="CHEBI:16240"/>
        <dbReference type="ChEBI" id="CHEBI:16526"/>
        <dbReference type="ChEBI" id="CHEBI:60344"/>
        <dbReference type="ChEBI" id="CHEBI:68438"/>
        <dbReference type="EC" id="1.3.98.5"/>
    </reaction>
    <physiologicalReaction direction="left-to-right" evidence="7">
        <dbReference type="Rhea" id="RHEA:56517"/>
    </physiologicalReaction>
</comment>
<keyword evidence="2 9" id="KW-0349">Heme</keyword>
<evidence type="ECO:0000256" key="10">
    <source>
        <dbReference type="SAM" id="MobiDB-lite"/>
    </source>
</evidence>
<feature type="binding site" description="axial binding residue" evidence="9">
    <location>
        <position position="166"/>
    </location>
    <ligand>
        <name>Fe-coproporphyrin III</name>
        <dbReference type="ChEBI" id="CHEBI:68438"/>
    </ligand>
    <ligandPart>
        <name>Fe</name>
        <dbReference type="ChEBI" id="CHEBI:18248"/>
    </ligandPart>
</feature>
<sequence length="241" mass="26092">MPDHAAAVSPSPSAASDDPQSPSVYTLWTVFRRPPASIDPAALGAAEADLSAALAGLEAAGVTVRGIYDVSGLKADTDLMFWLHGETPEALQAAARTLRRVPVIAALTPHWNYLGVARAAEFNRAHIPAFVRGAAPKQWLAVYPFVRSHEWYLLQDGERSRMLVEHGRAGAAFTGVLSNTVAAFALGDYEWIVPVESDDLTELVDMMRALRYVDARLHVTEETPFFTGRRIGPAEVAEVVS</sequence>